<dbReference type="EC" id="2.7.11.1" evidence="2"/>
<keyword evidence="12" id="KW-1185">Reference proteome</keyword>
<comment type="catalytic activity">
    <reaction evidence="10">
        <text>L-seryl-[protein] + ATP = O-phospho-L-seryl-[protein] + ADP + H(+)</text>
        <dbReference type="Rhea" id="RHEA:17989"/>
        <dbReference type="Rhea" id="RHEA-COMP:9863"/>
        <dbReference type="Rhea" id="RHEA-COMP:11604"/>
        <dbReference type="ChEBI" id="CHEBI:15378"/>
        <dbReference type="ChEBI" id="CHEBI:29999"/>
        <dbReference type="ChEBI" id="CHEBI:30616"/>
        <dbReference type="ChEBI" id="CHEBI:83421"/>
        <dbReference type="ChEBI" id="CHEBI:456216"/>
        <dbReference type="EC" id="2.7.11.1"/>
    </reaction>
</comment>
<evidence type="ECO:0000256" key="10">
    <source>
        <dbReference type="ARBA" id="ARBA00048679"/>
    </source>
</evidence>
<reference evidence="11 12" key="1">
    <citation type="journal article" date="2020" name="IScience">
        <title>Genome Sequencing of the Endangered Kingdonia uniflora (Circaeasteraceae, Ranunculales) Reveals Potential Mechanisms of Evolutionary Specialization.</title>
        <authorList>
            <person name="Sun Y."/>
            <person name="Deng T."/>
            <person name="Zhang A."/>
            <person name="Moore M.J."/>
            <person name="Landis J.B."/>
            <person name="Lin N."/>
            <person name="Zhang H."/>
            <person name="Zhang X."/>
            <person name="Huang J."/>
            <person name="Zhang X."/>
            <person name="Sun H."/>
            <person name="Wang H."/>
        </authorList>
    </citation>
    <scope>NUCLEOTIDE SEQUENCE [LARGE SCALE GENOMIC DNA]</scope>
    <source>
        <strain evidence="11">TB1705</strain>
        <tissue evidence="11">Leaf</tissue>
    </source>
</reference>
<dbReference type="FunFam" id="3.30.310.80:FF:000005">
    <property type="entry name" value="Non-specific serine/threonine protein kinase"/>
    <property type="match status" value="1"/>
</dbReference>
<comment type="caution">
    <text evidence="11">The sequence shown here is derived from an EMBL/GenBank/DDBJ whole genome shotgun (WGS) entry which is preliminary data.</text>
</comment>
<proteinExistence type="inferred from homology"/>
<evidence type="ECO:0000256" key="5">
    <source>
        <dbReference type="ARBA" id="ARBA00022741"/>
    </source>
</evidence>
<evidence type="ECO:0000256" key="4">
    <source>
        <dbReference type="ARBA" id="ARBA00022679"/>
    </source>
</evidence>
<keyword evidence="7" id="KW-0067">ATP-binding</keyword>
<evidence type="ECO:0000256" key="9">
    <source>
        <dbReference type="ARBA" id="ARBA00047899"/>
    </source>
</evidence>
<protein>
    <recommendedName>
        <fullName evidence="2">non-specific serine/threonine protein kinase</fullName>
        <ecNumber evidence="2">2.7.11.1</ecNumber>
    </recommendedName>
</protein>
<comment type="catalytic activity">
    <reaction evidence="9">
        <text>L-threonyl-[protein] + ATP = O-phospho-L-threonyl-[protein] + ADP + H(+)</text>
        <dbReference type="Rhea" id="RHEA:46608"/>
        <dbReference type="Rhea" id="RHEA-COMP:11060"/>
        <dbReference type="Rhea" id="RHEA-COMP:11605"/>
        <dbReference type="ChEBI" id="CHEBI:15378"/>
        <dbReference type="ChEBI" id="CHEBI:30013"/>
        <dbReference type="ChEBI" id="CHEBI:30616"/>
        <dbReference type="ChEBI" id="CHEBI:61977"/>
        <dbReference type="ChEBI" id="CHEBI:456216"/>
        <dbReference type="EC" id="2.7.11.1"/>
    </reaction>
</comment>
<accession>A0A7J7PC41</accession>
<keyword evidence="5" id="KW-0547">Nucleotide-binding</keyword>
<dbReference type="PANTHER" id="PTHR43895:SF3">
    <property type="entry name" value="CBL-INTERACTING SERINE_THREONINE-PROTEIN KINASE 20"/>
    <property type="match status" value="1"/>
</dbReference>
<evidence type="ECO:0000313" key="12">
    <source>
        <dbReference type="Proteomes" id="UP000541444"/>
    </source>
</evidence>
<dbReference type="CDD" id="cd12195">
    <property type="entry name" value="CIPK_C"/>
    <property type="match status" value="1"/>
</dbReference>
<dbReference type="GO" id="GO:0007165">
    <property type="term" value="P:signal transduction"/>
    <property type="evidence" value="ECO:0007669"/>
    <property type="project" value="TreeGrafter"/>
</dbReference>
<gene>
    <name evidence="11" type="ORF">GIB67_030596</name>
</gene>
<dbReference type="PANTHER" id="PTHR43895">
    <property type="entry name" value="CALCIUM/CALMODULIN-DEPENDENT PROTEIN KINASE KINASE-RELATED"/>
    <property type="match status" value="1"/>
</dbReference>
<dbReference type="GO" id="GO:0004674">
    <property type="term" value="F:protein serine/threonine kinase activity"/>
    <property type="evidence" value="ECO:0007669"/>
    <property type="project" value="UniProtKB-KW"/>
</dbReference>
<evidence type="ECO:0000256" key="2">
    <source>
        <dbReference type="ARBA" id="ARBA00012513"/>
    </source>
</evidence>
<evidence type="ECO:0000256" key="8">
    <source>
        <dbReference type="ARBA" id="ARBA00023211"/>
    </source>
</evidence>
<evidence type="ECO:0000256" key="3">
    <source>
        <dbReference type="ARBA" id="ARBA00022527"/>
    </source>
</evidence>
<evidence type="ECO:0000256" key="7">
    <source>
        <dbReference type="ARBA" id="ARBA00022840"/>
    </source>
</evidence>
<dbReference type="AlphaFoldDB" id="A0A7J7PC41"/>
<dbReference type="OrthoDB" id="1935838at2759"/>
<sequence length="214" mass="24022">MPLARRAREDGWYTPTVSPCTPHGPLLCCTPRIVEAVPGWAVTKGDFKCPQWLLPEIGKLLSRILDPNVSTRVSLAKVMENSWFKKGFKPVEDQQPQEEEEMKATNLGDIQAALSSTSENNLEEKGELEEIAETESFKVQKKDGKVKLQGSKEGRKGQLAIDAEIFEVTPSFHVVEVKKTAGDTLEYHNFCNQELKPSLKDIVWTWQGGEQPQK</sequence>
<evidence type="ECO:0000256" key="1">
    <source>
        <dbReference type="ARBA" id="ARBA00006234"/>
    </source>
</evidence>
<organism evidence="11 12">
    <name type="scientific">Kingdonia uniflora</name>
    <dbReference type="NCBI Taxonomy" id="39325"/>
    <lineage>
        <taxon>Eukaryota</taxon>
        <taxon>Viridiplantae</taxon>
        <taxon>Streptophyta</taxon>
        <taxon>Embryophyta</taxon>
        <taxon>Tracheophyta</taxon>
        <taxon>Spermatophyta</taxon>
        <taxon>Magnoliopsida</taxon>
        <taxon>Ranunculales</taxon>
        <taxon>Circaeasteraceae</taxon>
        <taxon>Kingdonia</taxon>
    </lineage>
</organism>
<keyword evidence="4" id="KW-0808">Transferase</keyword>
<dbReference type="Proteomes" id="UP000541444">
    <property type="component" value="Unassembled WGS sequence"/>
</dbReference>
<dbReference type="EMBL" id="JACGCM010000018">
    <property type="protein sequence ID" value="KAF6176913.1"/>
    <property type="molecule type" value="Genomic_DNA"/>
</dbReference>
<dbReference type="GO" id="GO:0005524">
    <property type="term" value="F:ATP binding"/>
    <property type="evidence" value="ECO:0007669"/>
    <property type="project" value="UniProtKB-KW"/>
</dbReference>
<name>A0A7J7PC41_9MAGN</name>
<keyword evidence="8" id="KW-0464">Manganese</keyword>
<keyword evidence="3" id="KW-0723">Serine/threonine-protein kinase</keyword>
<evidence type="ECO:0000256" key="6">
    <source>
        <dbReference type="ARBA" id="ARBA00022777"/>
    </source>
</evidence>
<comment type="similarity">
    <text evidence="1">Belongs to the protein kinase superfamily. CAMK Ser/Thr protein kinase family. SNF1 subfamily.</text>
</comment>
<evidence type="ECO:0000313" key="11">
    <source>
        <dbReference type="EMBL" id="KAF6176913.1"/>
    </source>
</evidence>
<dbReference type="Gene3D" id="3.30.310.80">
    <property type="entry name" value="Kinase associated domain 1, KA1"/>
    <property type="match status" value="1"/>
</dbReference>
<keyword evidence="6" id="KW-0418">Kinase</keyword>